<keyword evidence="5" id="KW-0418">Kinase</keyword>
<keyword evidence="4" id="KW-0547">Nucleotide-binding</keyword>
<dbReference type="OrthoDB" id="5979581at2759"/>
<dbReference type="Pfam" id="PF00069">
    <property type="entry name" value="Pkinase"/>
    <property type="match status" value="2"/>
</dbReference>
<comment type="catalytic activity">
    <reaction evidence="8">
        <text>L-seryl-[protein] + ATP = O-phospho-L-seryl-[protein] + ADP + H(+)</text>
        <dbReference type="Rhea" id="RHEA:17989"/>
        <dbReference type="Rhea" id="RHEA-COMP:9863"/>
        <dbReference type="Rhea" id="RHEA-COMP:11604"/>
        <dbReference type="ChEBI" id="CHEBI:15378"/>
        <dbReference type="ChEBI" id="CHEBI:29999"/>
        <dbReference type="ChEBI" id="CHEBI:30616"/>
        <dbReference type="ChEBI" id="CHEBI:83421"/>
        <dbReference type="ChEBI" id="CHEBI:456216"/>
        <dbReference type="EC" id="2.7.11.1"/>
    </reaction>
</comment>
<dbReference type="EMBL" id="JH971388">
    <property type="protein sequence ID" value="EKM80544.1"/>
    <property type="molecule type" value="Genomic_DNA"/>
</dbReference>
<feature type="domain" description="Protein kinase" evidence="9">
    <location>
        <begin position="35"/>
        <end position="415"/>
    </location>
</feature>
<dbReference type="InterPro" id="IPR008271">
    <property type="entry name" value="Ser/Thr_kinase_AS"/>
</dbReference>
<dbReference type="PROSITE" id="PS50011">
    <property type="entry name" value="PROTEIN_KINASE_DOM"/>
    <property type="match status" value="1"/>
</dbReference>
<dbReference type="GO" id="GO:0004674">
    <property type="term" value="F:protein serine/threonine kinase activity"/>
    <property type="evidence" value="ECO:0007669"/>
    <property type="project" value="UniProtKB-KW"/>
</dbReference>
<dbReference type="InParanoid" id="K5W170"/>
<evidence type="ECO:0000256" key="4">
    <source>
        <dbReference type="ARBA" id="ARBA00022741"/>
    </source>
</evidence>
<dbReference type="Gene3D" id="3.30.200.20">
    <property type="entry name" value="Phosphorylase Kinase, domain 1"/>
    <property type="match status" value="1"/>
</dbReference>
<dbReference type="GO" id="GO:0000245">
    <property type="term" value="P:spliceosomal complex assembly"/>
    <property type="evidence" value="ECO:0007669"/>
    <property type="project" value="TreeGrafter"/>
</dbReference>
<dbReference type="InterPro" id="IPR000719">
    <property type="entry name" value="Prot_kinase_dom"/>
</dbReference>
<dbReference type="InterPro" id="IPR011009">
    <property type="entry name" value="Kinase-like_dom_sf"/>
</dbReference>
<evidence type="ECO:0000256" key="5">
    <source>
        <dbReference type="ARBA" id="ARBA00022777"/>
    </source>
</evidence>
<evidence type="ECO:0000256" key="8">
    <source>
        <dbReference type="ARBA" id="ARBA00048679"/>
    </source>
</evidence>
<comment type="catalytic activity">
    <reaction evidence="7">
        <text>L-threonyl-[protein] + ATP = O-phospho-L-threonyl-[protein] + ADP + H(+)</text>
        <dbReference type="Rhea" id="RHEA:46608"/>
        <dbReference type="Rhea" id="RHEA-COMP:11060"/>
        <dbReference type="Rhea" id="RHEA-COMP:11605"/>
        <dbReference type="ChEBI" id="CHEBI:15378"/>
        <dbReference type="ChEBI" id="CHEBI:30013"/>
        <dbReference type="ChEBI" id="CHEBI:30616"/>
        <dbReference type="ChEBI" id="CHEBI:61977"/>
        <dbReference type="ChEBI" id="CHEBI:456216"/>
        <dbReference type="EC" id="2.7.11.1"/>
    </reaction>
</comment>
<dbReference type="GeneID" id="18823600"/>
<dbReference type="InterPro" id="IPR051334">
    <property type="entry name" value="SRPK"/>
</dbReference>
<protein>
    <recommendedName>
        <fullName evidence="1">non-specific serine/threonine protein kinase</fullName>
        <ecNumber evidence="1">2.7.11.1</ecNumber>
    </recommendedName>
</protein>
<evidence type="ECO:0000313" key="11">
    <source>
        <dbReference type="Proteomes" id="UP000008493"/>
    </source>
</evidence>
<evidence type="ECO:0000259" key="9">
    <source>
        <dbReference type="PROSITE" id="PS50011"/>
    </source>
</evidence>
<organism evidence="10 11">
    <name type="scientific">Agaricus bisporus var. burnettii (strain JB137-S8 / ATCC MYA-4627 / FGSC 10392)</name>
    <name type="common">White button mushroom</name>
    <dbReference type="NCBI Taxonomy" id="597362"/>
    <lineage>
        <taxon>Eukaryota</taxon>
        <taxon>Fungi</taxon>
        <taxon>Dikarya</taxon>
        <taxon>Basidiomycota</taxon>
        <taxon>Agaricomycotina</taxon>
        <taxon>Agaricomycetes</taxon>
        <taxon>Agaricomycetidae</taxon>
        <taxon>Agaricales</taxon>
        <taxon>Agaricineae</taxon>
        <taxon>Agaricaceae</taxon>
        <taxon>Agaricus</taxon>
    </lineage>
</organism>
<sequence length="417" mass="47512">MTPLPSSEVVGLPASEGKTFFRGTPFDKLGPGNRFQLNVKLATGKNSSIWLTKDIEHSRHVLLKILSGRASDSAAEGSLRHELPTYQRLASLSAEETRHCSRLITHFKHRSPDGEHLCLALELERTNIESVLSAKDPAFYPIPIVKRILRHVLHAITALHKLEIAHTDIKPDNILVSLAPTWSDAKVSEWVSDHPPRLNVSEDFYKSLENFDTRAALAFISEEFPRPTVEELGTCQFKIGGFSKAQDLYRRTTNDIAPLALRPPEVILGYGWGAPVDIWMFGCLVFTLLTKTQLFPDTVPHDITHWYLQPGADPKAKGFEVDYLLFRMENIMEQGFRRDMLAQSCYSDKYFKPNSTEMKRFIALRGLSIEKQIRETERPMSWEDVTAAADFMRRCLKFNPHDRPSARDLLDDPWLKE</sequence>
<dbReference type="PROSITE" id="PS00108">
    <property type="entry name" value="PROTEIN_KINASE_ST"/>
    <property type="match status" value="1"/>
</dbReference>
<evidence type="ECO:0000313" key="10">
    <source>
        <dbReference type="EMBL" id="EKM80544.1"/>
    </source>
</evidence>
<dbReference type="PANTHER" id="PTHR47634">
    <property type="entry name" value="PROTEIN KINASE DOMAIN-CONTAINING PROTEIN-RELATED"/>
    <property type="match status" value="1"/>
</dbReference>
<reference evidence="11" key="1">
    <citation type="journal article" date="2012" name="Proc. Natl. Acad. Sci. U.S.A.">
        <title>Genome sequence of the button mushroom Agaricus bisporus reveals mechanisms governing adaptation to a humic-rich ecological niche.</title>
        <authorList>
            <person name="Morin E."/>
            <person name="Kohler A."/>
            <person name="Baker A.R."/>
            <person name="Foulongne-Oriol M."/>
            <person name="Lombard V."/>
            <person name="Nagy L.G."/>
            <person name="Ohm R.A."/>
            <person name="Patyshakuliyeva A."/>
            <person name="Brun A."/>
            <person name="Aerts A.L."/>
            <person name="Bailey A.M."/>
            <person name="Billette C."/>
            <person name="Coutinho P.M."/>
            <person name="Deakin G."/>
            <person name="Doddapaneni H."/>
            <person name="Floudas D."/>
            <person name="Grimwood J."/>
            <person name="Hilden K."/>
            <person name="Kuees U."/>
            <person name="LaButti K.M."/>
            <person name="Lapidus A."/>
            <person name="Lindquist E.A."/>
            <person name="Lucas S.M."/>
            <person name="Murat C."/>
            <person name="Riley R.W."/>
            <person name="Salamov A.A."/>
            <person name="Schmutz J."/>
            <person name="Subramanian V."/>
            <person name="Woesten H.A.B."/>
            <person name="Xu J."/>
            <person name="Eastwood D.C."/>
            <person name="Foster G.D."/>
            <person name="Sonnenberg A.S."/>
            <person name="Cullen D."/>
            <person name="de Vries R.P."/>
            <person name="Lundell T."/>
            <person name="Hibbett D.S."/>
            <person name="Henrissat B."/>
            <person name="Burton K.S."/>
            <person name="Kerrigan R.W."/>
            <person name="Challen M.P."/>
            <person name="Grigoriev I.V."/>
            <person name="Martin F."/>
        </authorList>
    </citation>
    <scope>NUCLEOTIDE SEQUENCE [LARGE SCALE GENOMIC DNA]</scope>
    <source>
        <strain evidence="11">JB137-S8 / ATCC MYA-4627 / FGSC 10392</strain>
    </source>
</reference>
<dbReference type="Gene3D" id="1.10.510.10">
    <property type="entry name" value="Transferase(Phosphotransferase) domain 1"/>
    <property type="match status" value="1"/>
</dbReference>
<dbReference type="GO" id="GO:0005524">
    <property type="term" value="F:ATP binding"/>
    <property type="evidence" value="ECO:0007669"/>
    <property type="project" value="UniProtKB-KW"/>
</dbReference>
<dbReference type="OMA" id="PHDITHW"/>
<dbReference type="Proteomes" id="UP000008493">
    <property type="component" value="Unassembled WGS sequence"/>
</dbReference>
<evidence type="ECO:0000256" key="2">
    <source>
        <dbReference type="ARBA" id="ARBA00022527"/>
    </source>
</evidence>
<keyword evidence="11" id="KW-1185">Reference proteome</keyword>
<dbReference type="GO" id="GO:0050684">
    <property type="term" value="P:regulation of mRNA processing"/>
    <property type="evidence" value="ECO:0007669"/>
    <property type="project" value="TreeGrafter"/>
</dbReference>
<evidence type="ECO:0000256" key="7">
    <source>
        <dbReference type="ARBA" id="ARBA00047899"/>
    </source>
</evidence>
<dbReference type="eggNOG" id="KOG1290">
    <property type="taxonomic scope" value="Eukaryota"/>
</dbReference>
<dbReference type="EC" id="2.7.11.1" evidence="1"/>
<name>K5W170_AGABU</name>
<proteinExistence type="predicted"/>
<gene>
    <name evidence="10" type="ORF">AGABI1DRAFT_112326</name>
</gene>
<dbReference type="HOGENOM" id="CLU_000288_81_2_1"/>
<dbReference type="KEGG" id="abp:AGABI1DRAFT112326"/>
<keyword evidence="6" id="KW-0067">ATP-binding</keyword>
<evidence type="ECO:0000256" key="6">
    <source>
        <dbReference type="ARBA" id="ARBA00022840"/>
    </source>
</evidence>
<accession>K5W170</accession>
<dbReference type="AlphaFoldDB" id="K5W170"/>
<evidence type="ECO:0000256" key="3">
    <source>
        <dbReference type="ARBA" id="ARBA00022679"/>
    </source>
</evidence>
<keyword evidence="2" id="KW-0723">Serine/threonine-protein kinase</keyword>
<dbReference type="PANTHER" id="PTHR47634:SF9">
    <property type="entry name" value="PROTEIN KINASE DOMAIN-CONTAINING PROTEIN-RELATED"/>
    <property type="match status" value="1"/>
</dbReference>
<dbReference type="SMART" id="SM00220">
    <property type="entry name" value="S_TKc"/>
    <property type="match status" value="1"/>
</dbReference>
<keyword evidence="3" id="KW-0808">Transferase</keyword>
<dbReference type="RefSeq" id="XP_007328216.1">
    <property type="nucleotide sequence ID" value="XM_007328154.1"/>
</dbReference>
<evidence type="ECO:0000256" key="1">
    <source>
        <dbReference type="ARBA" id="ARBA00012513"/>
    </source>
</evidence>
<dbReference type="SUPFAM" id="SSF56112">
    <property type="entry name" value="Protein kinase-like (PK-like)"/>
    <property type="match status" value="1"/>
</dbReference>